<evidence type="ECO:0000313" key="2">
    <source>
        <dbReference type="EMBL" id="KKS53507.1"/>
    </source>
</evidence>
<reference evidence="2 3" key="1">
    <citation type="journal article" date="2015" name="Nature">
        <title>rRNA introns, odd ribosomes, and small enigmatic genomes across a large radiation of phyla.</title>
        <authorList>
            <person name="Brown C.T."/>
            <person name="Hug L.A."/>
            <person name="Thomas B.C."/>
            <person name="Sharon I."/>
            <person name="Castelle C.J."/>
            <person name="Singh A."/>
            <person name="Wilkins M.J."/>
            <person name="Williams K.H."/>
            <person name="Banfield J.F."/>
        </authorList>
    </citation>
    <scope>NUCLEOTIDE SEQUENCE [LARGE SCALE GENOMIC DNA]</scope>
</reference>
<feature type="transmembrane region" description="Helical" evidence="1">
    <location>
        <begin position="128"/>
        <end position="152"/>
    </location>
</feature>
<evidence type="ECO:0000313" key="3">
    <source>
        <dbReference type="Proteomes" id="UP000034837"/>
    </source>
</evidence>
<feature type="transmembrane region" description="Helical" evidence="1">
    <location>
        <begin position="71"/>
        <end position="89"/>
    </location>
</feature>
<keyword evidence="1" id="KW-0812">Transmembrane</keyword>
<dbReference type="AlphaFoldDB" id="A0A0G0ZXW0"/>
<dbReference type="Proteomes" id="UP000034837">
    <property type="component" value="Unassembled WGS sequence"/>
</dbReference>
<name>A0A0G0ZXW0_9BACT</name>
<sequence>MITALKAGGGYVLGIAGLLLLLAIPVFFIMGAVWVGTYVLPWLKLLAWIVLGIDVIIILPLILFRKTREAALSALYISSYVFGLLLWFMGLLLSYLIWGFIAVFIGLALMGIGVVPIAMLATLLTGEFGIFGTLILLTFLTFGVRFFAVYILEKSAENSYSLEGAESPKRKKWPIVAGVLFWLFGVVYLMGVVLAVQTCTEIDANTRECTPTFVKMLPSTIEVYNEDDNTVSVYDKETGELIESY</sequence>
<feature type="transmembrane region" description="Helical" evidence="1">
    <location>
        <begin position="45"/>
        <end position="64"/>
    </location>
</feature>
<accession>A0A0G0ZXW0</accession>
<proteinExistence type="predicted"/>
<gene>
    <name evidence="2" type="ORF">UV20_C0050G0004</name>
</gene>
<dbReference type="EMBL" id="LCDO01000050">
    <property type="protein sequence ID" value="KKS53507.1"/>
    <property type="molecule type" value="Genomic_DNA"/>
</dbReference>
<protein>
    <submittedName>
        <fullName evidence="2">Uncharacterized protein</fullName>
    </submittedName>
</protein>
<keyword evidence="1" id="KW-0472">Membrane</keyword>
<feature type="transmembrane region" description="Helical" evidence="1">
    <location>
        <begin position="12"/>
        <end position="39"/>
    </location>
</feature>
<feature type="transmembrane region" description="Helical" evidence="1">
    <location>
        <begin position="172"/>
        <end position="196"/>
    </location>
</feature>
<evidence type="ECO:0000256" key="1">
    <source>
        <dbReference type="SAM" id="Phobius"/>
    </source>
</evidence>
<comment type="caution">
    <text evidence="2">The sequence shown here is derived from an EMBL/GenBank/DDBJ whole genome shotgun (WGS) entry which is preliminary data.</text>
</comment>
<keyword evidence="1" id="KW-1133">Transmembrane helix</keyword>
<feature type="transmembrane region" description="Helical" evidence="1">
    <location>
        <begin position="95"/>
        <end position="121"/>
    </location>
</feature>
<organism evidence="2 3">
    <name type="scientific">Candidatus Magasanikbacteria bacterium GW2011_GWA2_42_32</name>
    <dbReference type="NCBI Taxonomy" id="1619039"/>
    <lineage>
        <taxon>Bacteria</taxon>
        <taxon>Candidatus Magasanikiibacteriota</taxon>
    </lineage>
</organism>